<dbReference type="PANTHER" id="PTHR47197:SF3">
    <property type="entry name" value="DIHYDRO-HEME D1 DEHYDROGENASE"/>
    <property type="match status" value="1"/>
</dbReference>
<comment type="caution">
    <text evidence="2">The sequence shown here is derived from an EMBL/GenBank/DDBJ whole genome shotgun (WGS) entry which is preliminary data.</text>
</comment>
<dbReference type="EMBL" id="JAGQFT010000129">
    <property type="protein sequence ID" value="MBR0563411.1"/>
    <property type="molecule type" value="Genomic_DNA"/>
</dbReference>
<proteinExistence type="predicted"/>
<dbReference type="InterPro" id="IPR011964">
    <property type="entry name" value="YVTN_b-propeller_repeat"/>
</dbReference>
<organism evidence="2">
    <name type="scientific">Coralloluteibacterium stylophorae</name>
    <dbReference type="NCBI Taxonomy" id="1776034"/>
    <lineage>
        <taxon>Bacteria</taxon>
        <taxon>Pseudomonadati</taxon>
        <taxon>Pseudomonadota</taxon>
        <taxon>Gammaproteobacteria</taxon>
        <taxon>Lysobacterales</taxon>
        <taxon>Lysobacteraceae</taxon>
        <taxon>Coralloluteibacterium</taxon>
    </lineage>
</organism>
<dbReference type="NCBIfam" id="TIGR02276">
    <property type="entry name" value="beta_rpt_yvtn"/>
    <property type="match status" value="1"/>
</dbReference>
<dbReference type="AlphaFoldDB" id="A0A8J7VW69"/>
<dbReference type="InterPro" id="IPR019405">
    <property type="entry name" value="Lactonase_7-beta_prop"/>
</dbReference>
<dbReference type="PANTHER" id="PTHR47197">
    <property type="entry name" value="PROTEIN NIRF"/>
    <property type="match status" value="1"/>
</dbReference>
<evidence type="ECO:0000313" key="3">
    <source>
        <dbReference type="EMBL" id="MBS7455727.1"/>
    </source>
</evidence>
<dbReference type="Pfam" id="PF10282">
    <property type="entry name" value="Lactonase"/>
    <property type="match status" value="1"/>
</dbReference>
<gene>
    <name evidence="3" type="ORF">KB893_001070</name>
    <name evidence="2" type="ORF">KB893_12935</name>
</gene>
<dbReference type="InterPro" id="IPR011045">
    <property type="entry name" value="N2O_reductase_N"/>
</dbReference>
<dbReference type="InterPro" id="IPR051200">
    <property type="entry name" value="Host-pathogen_enzymatic-act"/>
</dbReference>
<dbReference type="RefSeq" id="WP_211927321.1">
    <property type="nucleotide sequence ID" value="NZ_JAGQFT020000001.1"/>
</dbReference>
<dbReference type="Proteomes" id="UP000675747">
    <property type="component" value="Unassembled WGS sequence"/>
</dbReference>
<keyword evidence="1" id="KW-0732">Signal</keyword>
<dbReference type="Gene3D" id="2.130.10.10">
    <property type="entry name" value="YVTN repeat-like/Quinoprotein amine dehydrogenase"/>
    <property type="match status" value="3"/>
</dbReference>
<sequence>MTQRRSAPTLLACVFAAILAGCATGGGRNALDAPTTVAEEASRGAKIDLDVQPAGMTLAPDGARLYVADAEGNAIVVVDTATRAVVGRIEGDRFPDADDGCPDNICRGQGASDIAIAADGRRAVASSMTKDAVSVLDLEQGTVTARVPVGRFPRALAITADGRRAWVVNAVADTVSEIDVDAAQAVGEPIAIGDGDASRQPFGRMVGLWLSPDERALFVYDAFGDAIAAFDTGTRARREAAAIDAELGGLALAHDGRRVALQDHAALAVHATGTDLDTLHSVPTCAPGGLPPTRLALASDGRHVAVAHMWGQRIHLVDVATGRTVASYGQHDGIAALAFAPDDGTLYALGFDGSLAFIDPSRSAGPPETPLFCPAPAA</sequence>
<evidence type="ECO:0000313" key="4">
    <source>
        <dbReference type="Proteomes" id="UP000675747"/>
    </source>
</evidence>
<dbReference type="InterPro" id="IPR015943">
    <property type="entry name" value="WD40/YVTN_repeat-like_dom_sf"/>
</dbReference>
<dbReference type="InterPro" id="IPR011048">
    <property type="entry name" value="Haem_d1_sf"/>
</dbReference>
<feature type="chain" id="PRO_5042774298" evidence="1">
    <location>
        <begin position="26"/>
        <end position="378"/>
    </location>
</feature>
<evidence type="ECO:0000256" key="1">
    <source>
        <dbReference type="SAM" id="SignalP"/>
    </source>
</evidence>
<dbReference type="PROSITE" id="PS51257">
    <property type="entry name" value="PROKAR_LIPOPROTEIN"/>
    <property type="match status" value="1"/>
</dbReference>
<feature type="signal peptide" evidence="1">
    <location>
        <begin position="1"/>
        <end position="25"/>
    </location>
</feature>
<name>A0A8J7VW69_9GAMM</name>
<keyword evidence="4" id="KW-1185">Reference proteome</keyword>
<reference evidence="3 4" key="1">
    <citation type="journal article" date="2021" name="Microbiol. Resour. Announc.">
        <title>Draft Genome Sequence of Coralloluteibacterium stylophorae LMG 29479T.</title>
        <authorList>
            <person name="Karlyshev A.V."/>
            <person name="Kudryashova E.B."/>
            <person name="Ariskina E.V."/>
            <person name="Conroy A.P."/>
            <person name="Abidueva E.Y."/>
        </authorList>
    </citation>
    <scope>NUCLEOTIDE SEQUENCE [LARGE SCALE GENOMIC DNA]</scope>
    <source>
        <strain evidence="3 4">LMG 29479</strain>
    </source>
</reference>
<evidence type="ECO:0000313" key="2">
    <source>
        <dbReference type="EMBL" id="MBR0563411.1"/>
    </source>
</evidence>
<protein>
    <submittedName>
        <fullName evidence="2">YncE family protein</fullName>
    </submittedName>
</protein>
<accession>A0A8J7VW69</accession>
<dbReference type="SUPFAM" id="SSF50974">
    <property type="entry name" value="Nitrous oxide reductase, N-terminal domain"/>
    <property type="match status" value="1"/>
</dbReference>
<dbReference type="EMBL" id="JAGQFT020000001">
    <property type="protein sequence ID" value="MBS7455727.1"/>
    <property type="molecule type" value="Genomic_DNA"/>
</dbReference>
<dbReference type="SUPFAM" id="SSF51004">
    <property type="entry name" value="C-terminal (heme d1) domain of cytochrome cd1-nitrite reductase"/>
    <property type="match status" value="1"/>
</dbReference>
<reference evidence="2" key="2">
    <citation type="submission" date="2021-04" db="EMBL/GenBank/DDBJ databases">
        <authorList>
            <person name="Karlyshev A.V."/>
        </authorList>
    </citation>
    <scope>NUCLEOTIDE SEQUENCE</scope>
    <source>
        <strain evidence="2">LMG 29479</strain>
    </source>
</reference>